<organism evidence="1 2">
    <name type="scientific">Candidatus Magnetoglobus multicellularis str. Araruama</name>
    <dbReference type="NCBI Taxonomy" id="890399"/>
    <lineage>
        <taxon>Bacteria</taxon>
        <taxon>Pseudomonadati</taxon>
        <taxon>Thermodesulfobacteriota</taxon>
        <taxon>Desulfobacteria</taxon>
        <taxon>Desulfobacterales</taxon>
        <taxon>Desulfobacteraceae</taxon>
        <taxon>Candidatus Magnetoglobus</taxon>
    </lineage>
</organism>
<name>A0A1V1NY84_9BACT</name>
<dbReference type="Pfam" id="PF13749">
    <property type="entry name" value="HATPase_c_4"/>
    <property type="match status" value="1"/>
</dbReference>
<dbReference type="PANTHER" id="PTHR30595:SF6">
    <property type="entry name" value="SCHLAFEN ALBA-2 DOMAIN-CONTAINING PROTEIN"/>
    <property type="match status" value="1"/>
</dbReference>
<dbReference type="PANTHER" id="PTHR30595">
    <property type="entry name" value="GLPR-RELATED TRANSCRIPTIONAL REPRESSOR"/>
    <property type="match status" value="1"/>
</dbReference>
<proteinExistence type="predicted"/>
<comment type="caution">
    <text evidence="1">The sequence shown here is derived from an EMBL/GenBank/DDBJ whole genome shotgun (WGS) entry which is preliminary data.</text>
</comment>
<dbReference type="Gene3D" id="3.30.565.60">
    <property type="match status" value="1"/>
</dbReference>
<dbReference type="InterPro" id="IPR038475">
    <property type="entry name" value="RecG_C_sf"/>
</dbReference>
<sequence length="196" mass="22330">MLLFSSRPDQWITGAYVDIVMYYETEPDINSQGDAKSFYGSIVQQIEQTMDYLKRSPFLPVRAIKNELGRLDKPAYSLLALQESIVNAVVHRDYSIQGSQIRIFLFPDRIEISNPGRLHNSLTPDALFAGCQPVRRNQMLAGFLREYKSPLTNRSYMEGKGTGFLTMIRECVRISGRKPDLEMIGDSVKVTIWADI</sequence>
<feature type="non-terminal residue" evidence="1">
    <location>
        <position position="196"/>
    </location>
</feature>
<evidence type="ECO:0000313" key="1">
    <source>
        <dbReference type="EMBL" id="ETR67518.1"/>
    </source>
</evidence>
<evidence type="ECO:0000313" key="2">
    <source>
        <dbReference type="Proteomes" id="UP000189670"/>
    </source>
</evidence>
<dbReference type="EMBL" id="ATBP01001340">
    <property type="protein sequence ID" value="ETR67518.1"/>
    <property type="molecule type" value="Genomic_DNA"/>
</dbReference>
<gene>
    <name evidence="1" type="ORF">OMM_11506</name>
</gene>
<reference evidence="2" key="1">
    <citation type="submission" date="2012-11" db="EMBL/GenBank/DDBJ databases">
        <authorList>
            <person name="Lucero-Rivera Y.E."/>
            <person name="Tovar-Ramirez D."/>
        </authorList>
    </citation>
    <scope>NUCLEOTIDE SEQUENCE [LARGE SCALE GENOMIC DNA]</scope>
    <source>
        <strain evidence="2">Araruama</strain>
    </source>
</reference>
<protein>
    <submittedName>
        <fullName evidence="1">Uncharacterized protein</fullName>
    </submittedName>
</protein>
<accession>A0A1V1NY84</accession>
<dbReference type="Proteomes" id="UP000189670">
    <property type="component" value="Unassembled WGS sequence"/>
</dbReference>
<dbReference type="AlphaFoldDB" id="A0A1V1NY84"/>